<accession>A0ACC2BUI5</accession>
<organism evidence="1 2">
    <name type="scientific">Diphasiastrum complanatum</name>
    <name type="common">Issler's clubmoss</name>
    <name type="synonym">Lycopodium complanatum</name>
    <dbReference type="NCBI Taxonomy" id="34168"/>
    <lineage>
        <taxon>Eukaryota</taxon>
        <taxon>Viridiplantae</taxon>
        <taxon>Streptophyta</taxon>
        <taxon>Embryophyta</taxon>
        <taxon>Tracheophyta</taxon>
        <taxon>Lycopodiopsida</taxon>
        <taxon>Lycopodiales</taxon>
        <taxon>Lycopodiaceae</taxon>
        <taxon>Lycopodioideae</taxon>
        <taxon>Diphasiastrum</taxon>
    </lineage>
</organism>
<protein>
    <submittedName>
        <fullName evidence="1">Uncharacterized protein</fullName>
    </submittedName>
</protein>
<proteinExistence type="predicted"/>
<reference evidence="2" key="1">
    <citation type="journal article" date="2024" name="Proc. Natl. Acad. Sci. U.S.A.">
        <title>Extraordinary preservation of gene collinearity over three hundred million years revealed in homosporous lycophytes.</title>
        <authorList>
            <person name="Li C."/>
            <person name="Wickell D."/>
            <person name="Kuo L.Y."/>
            <person name="Chen X."/>
            <person name="Nie B."/>
            <person name="Liao X."/>
            <person name="Peng D."/>
            <person name="Ji J."/>
            <person name="Jenkins J."/>
            <person name="Williams M."/>
            <person name="Shu S."/>
            <person name="Plott C."/>
            <person name="Barry K."/>
            <person name="Rajasekar S."/>
            <person name="Grimwood J."/>
            <person name="Han X."/>
            <person name="Sun S."/>
            <person name="Hou Z."/>
            <person name="He W."/>
            <person name="Dai G."/>
            <person name="Sun C."/>
            <person name="Schmutz J."/>
            <person name="Leebens-Mack J.H."/>
            <person name="Li F.W."/>
            <person name="Wang L."/>
        </authorList>
    </citation>
    <scope>NUCLEOTIDE SEQUENCE [LARGE SCALE GENOMIC DNA]</scope>
    <source>
        <strain evidence="2">cv. PW_Plant_1</strain>
    </source>
</reference>
<sequence length="495" mass="54423">MMPMASRKSVLLLLLLLLELGLAVVPAICAVHRVCIVGSGIAGASTAFFLRNYSDSNLPLDIHIFEQRDVVGGRMAMVDLAGDKFEAGASILHPKNLYTVGFTDLLGLKRVTESDSSAFGFWDGEKFVFRTLQPGCSVFSKKITDLLNTLAVVWRYGLSLFQMRSHVQRLLERFTQLYAANRKAYSTVEDLLRSVELYDATQHTLADELIAEGLSAQIINELVTVISSHVITRINYGQNATLSGLAGSVALCGSGADLWAVAGGNWRMADGLIKYANASLYLNEKVVSISSAKNLYNLSLASGEVENCDAVVIATPLDEEKISFDPPIHLPDRHMQHTFVTFVRGLANASYFNLESISSMPDLIGTLETSAVPFTSISVLKSYNDSDKAYKVFSRNAVSDDLLDLLFSRRDSTIRLDWAAYPHFKAPEHFASFILDGQHLYYINAFENAASTIETSALAAENVVRLLLERLSHGSLKTKVSIPVVSSDRKLYKDL</sequence>
<evidence type="ECO:0000313" key="1">
    <source>
        <dbReference type="EMBL" id="KAJ7533418.1"/>
    </source>
</evidence>
<comment type="caution">
    <text evidence="1">The sequence shown here is derived from an EMBL/GenBank/DDBJ whole genome shotgun (WGS) entry which is preliminary data.</text>
</comment>
<dbReference type="Proteomes" id="UP001162992">
    <property type="component" value="Chromosome 13"/>
</dbReference>
<keyword evidence="2" id="KW-1185">Reference proteome</keyword>
<name>A0ACC2BUI5_DIPCM</name>
<evidence type="ECO:0000313" key="2">
    <source>
        <dbReference type="Proteomes" id="UP001162992"/>
    </source>
</evidence>
<dbReference type="EMBL" id="CM055104">
    <property type="protein sequence ID" value="KAJ7533418.1"/>
    <property type="molecule type" value="Genomic_DNA"/>
</dbReference>
<gene>
    <name evidence="1" type="ORF">O6H91_13G048000</name>
</gene>